<dbReference type="PANTHER" id="PTHR43879:SF1">
    <property type="entry name" value="GLUCOSE IMPORT SYSTEM PERMEASE PROTEIN GLCU"/>
    <property type="match status" value="1"/>
</dbReference>
<dbReference type="RefSeq" id="WP_273687056.1">
    <property type="nucleotide sequence ID" value="NZ_CP117411.1"/>
</dbReference>
<comment type="similarity">
    <text evidence="5">Belongs to the binding-protein-dependent transport system permease family.</text>
</comment>
<keyword evidence="8" id="KW-1185">Reference proteome</keyword>
<protein>
    <submittedName>
        <fullName evidence="7">Carbohydrate ABC transporter permease</fullName>
    </submittedName>
</protein>
<evidence type="ECO:0000256" key="3">
    <source>
        <dbReference type="ARBA" id="ARBA00022989"/>
    </source>
</evidence>
<dbReference type="Pfam" id="PF00528">
    <property type="entry name" value="BPD_transp_1"/>
    <property type="match status" value="1"/>
</dbReference>
<dbReference type="PANTHER" id="PTHR43879">
    <property type="entry name" value="ABC TRANSPORTER PERMEASE PROTEIN"/>
    <property type="match status" value="1"/>
</dbReference>
<dbReference type="SUPFAM" id="SSF161098">
    <property type="entry name" value="MetI-like"/>
    <property type="match status" value="1"/>
</dbReference>
<reference evidence="7 8" key="1">
    <citation type="submission" date="2023-02" db="EMBL/GenBank/DDBJ databases">
        <title>Genome sequence of Sphingomonas naphthae.</title>
        <authorList>
            <person name="Kim S."/>
            <person name="Heo J."/>
            <person name="Kwon S.-W."/>
        </authorList>
    </citation>
    <scope>NUCLEOTIDE SEQUENCE [LARGE SCALE GENOMIC DNA]</scope>
    <source>
        <strain evidence="7 8">KACC 18716</strain>
    </source>
</reference>
<accession>A0ABY7TIN0</accession>
<dbReference type="EMBL" id="CP117411">
    <property type="protein sequence ID" value="WCT73082.1"/>
    <property type="molecule type" value="Genomic_DNA"/>
</dbReference>
<evidence type="ECO:0000256" key="4">
    <source>
        <dbReference type="ARBA" id="ARBA00023136"/>
    </source>
</evidence>
<keyword evidence="3 5" id="KW-1133">Transmembrane helix</keyword>
<keyword evidence="2 5" id="KW-0812">Transmembrane</keyword>
<evidence type="ECO:0000259" key="6">
    <source>
        <dbReference type="PROSITE" id="PS50928"/>
    </source>
</evidence>
<comment type="subcellular location">
    <subcellularLocation>
        <location evidence="1 5">Cell membrane</location>
        <topology evidence="1 5">Multi-pass membrane protein</topology>
    </subcellularLocation>
</comment>
<evidence type="ECO:0000256" key="5">
    <source>
        <dbReference type="RuleBase" id="RU363032"/>
    </source>
</evidence>
<name>A0ABY7TIN0_9SPHN</name>
<dbReference type="InterPro" id="IPR000515">
    <property type="entry name" value="MetI-like"/>
</dbReference>
<dbReference type="Proteomes" id="UP001220395">
    <property type="component" value="Chromosome"/>
</dbReference>
<feature type="transmembrane region" description="Helical" evidence="5">
    <location>
        <begin position="119"/>
        <end position="139"/>
    </location>
</feature>
<evidence type="ECO:0000313" key="8">
    <source>
        <dbReference type="Proteomes" id="UP001220395"/>
    </source>
</evidence>
<feature type="transmembrane region" description="Helical" evidence="5">
    <location>
        <begin position="89"/>
        <end position="107"/>
    </location>
</feature>
<organism evidence="7 8">
    <name type="scientific">Sphingomonas naphthae</name>
    <dbReference type="NCBI Taxonomy" id="1813468"/>
    <lineage>
        <taxon>Bacteria</taxon>
        <taxon>Pseudomonadati</taxon>
        <taxon>Pseudomonadota</taxon>
        <taxon>Alphaproteobacteria</taxon>
        <taxon>Sphingomonadales</taxon>
        <taxon>Sphingomonadaceae</taxon>
        <taxon>Sphingomonas</taxon>
    </lineage>
</organism>
<dbReference type="Gene3D" id="1.10.3720.10">
    <property type="entry name" value="MetI-like"/>
    <property type="match status" value="1"/>
</dbReference>
<feature type="transmembrane region" description="Helical" evidence="5">
    <location>
        <begin position="15"/>
        <end position="37"/>
    </location>
</feature>
<feature type="domain" description="ABC transmembrane type-1" evidence="6">
    <location>
        <begin position="83"/>
        <end position="275"/>
    </location>
</feature>
<keyword evidence="4 5" id="KW-0472">Membrane</keyword>
<evidence type="ECO:0000256" key="2">
    <source>
        <dbReference type="ARBA" id="ARBA00022692"/>
    </source>
</evidence>
<dbReference type="InterPro" id="IPR035906">
    <property type="entry name" value="MetI-like_sf"/>
</dbReference>
<feature type="transmembrane region" description="Helical" evidence="5">
    <location>
        <begin position="223"/>
        <end position="242"/>
    </location>
</feature>
<evidence type="ECO:0000313" key="7">
    <source>
        <dbReference type="EMBL" id="WCT73082.1"/>
    </source>
</evidence>
<dbReference type="PROSITE" id="PS50928">
    <property type="entry name" value="ABC_TM1"/>
    <property type="match status" value="1"/>
</dbReference>
<evidence type="ECO:0000256" key="1">
    <source>
        <dbReference type="ARBA" id="ARBA00004651"/>
    </source>
</evidence>
<proteinExistence type="inferred from homology"/>
<keyword evidence="5" id="KW-0813">Transport</keyword>
<feature type="transmembrane region" description="Helical" evidence="5">
    <location>
        <begin position="151"/>
        <end position="174"/>
    </location>
</feature>
<dbReference type="CDD" id="cd06261">
    <property type="entry name" value="TM_PBP2"/>
    <property type="match status" value="1"/>
</dbReference>
<sequence length="290" mass="30956">MTPAMASRGGIGGRILLYAALIVLALAFAAPLFVMVATSFKTMAEIRQGSIFSLPHQIDLSAWRDAWSHACTGAYCEGLKPGFVTSFQIVVPAVLGSVFLAAINGFALARWTVPHADKLAAVLLLGAFVPYQALLYPIVHTLGLFDLYGTIGGLVLIHILLGQPILTMIFRTFYAALPHEIVQAARIDGAGFYRIFFQLILPLSPSILVVAAIMQTTAIWNDYLFGLVLGGTGNTPVTVLLNNIVNTETGEARYNVNMAATLLAGLPPLAVYFLSGRYFVRGIAAGAVKG</sequence>
<gene>
    <name evidence="7" type="ORF">PQ455_15825</name>
</gene>
<feature type="transmembrane region" description="Helical" evidence="5">
    <location>
        <begin position="254"/>
        <end position="274"/>
    </location>
</feature>
<feature type="transmembrane region" description="Helical" evidence="5">
    <location>
        <begin position="195"/>
        <end position="217"/>
    </location>
</feature>